<dbReference type="Pfam" id="PF18050">
    <property type="entry name" value="Cyclophil_like2"/>
    <property type="match status" value="1"/>
</dbReference>
<accession>A0ABT4KQE3</accession>
<dbReference type="EMBL" id="JAPVOI010000006">
    <property type="protein sequence ID" value="MCZ4094059.1"/>
    <property type="molecule type" value="Genomic_DNA"/>
</dbReference>
<protein>
    <submittedName>
        <fullName evidence="2">Cyclophilin-like fold protein</fullName>
    </submittedName>
</protein>
<feature type="domain" description="Cyclophilin-like" evidence="1">
    <location>
        <begin position="26"/>
        <end position="102"/>
    </location>
</feature>
<comment type="caution">
    <text evidence="2">The sequence shown here is derived from an EMBL/GenBank/DDBJ whole genome shotgun (WGS) entry which is preliminary data.</text>
</comment>
<dbReference type="SUPFAM" id="SSF50891">
    <property type="entry name" value="Cyclophilin-like"/>
    <property type="match status" value="1"/>
</dbReference>
<organism evidence="2 3">
    <name type="scientific">Sinorhizobium psoraleae</name>
    <dbReference type="NCBI Taxonomy" id="520838"/>
    <lineage>
        <taxon>Bacteria</taxon>
        <taxon>Pseudomonadati</taxon>
        <taxon>Pseudomonadota</taxon>
        <taxon>Alphaproteobacteria</taxon>
        <taxon>Hyphomicrobiales</taxon>
        <taxon>Rhizobiaceae</taxon>
        <taxon>Sinorhizobium/Ensifer group</taxon>
        <taxon>Sinorhizobium</taxon>
    </lineage>
</organism>
<keyword evidence="3" id="KW-1185">Reference proteome</keyword>
<dbReference type="Proteomes" id="UP001079430">
    <property type="component" value="Unassembled WGS sequence"/>
</dbReference>
<evidence type="ECO:0000259" key="1">
    <source>
        <dbReference type="Pfam" id="PF18050"/>
    </source>
</evidence>
<name>A0ABT4KQE3_9HYPH</name>
<evidence type="ECO:0000313" key="3">
    <source>
        <dbReference type="Proteomes" id="UP001079430"/>
    </source>
</evidence>
<dbReference type="InterPro" id="IPR029000">
    <property type="entry name" value="Cyclophilin-like_dom_sf"/>
</dbReference>
<proteinExistence type="predicted"/>
<dbReference type="Gene3D" id="2.40.100.20">
    <property type="match status" value="1"/>
</dbReference>
<gene>
    <name evidence="2" type="ORF">O3W52_30530</name>
</gene>
<reference evidence="2" key="1">
    <citation type="submission" date="2022-10" db="EMBL/GenBank/DDBJ databases">
        <title>Whole genome sequencing of three plant growth promoting bacteria isolated from Vachellia tortilis subsp. raddiana in Morocco.</title>
        <authorList>
            <person name="Hnini M."/>
            <person name="Zouagui R."/>
            <person name="Zouagui H."/>
            <person name="Chemao Elfihri M.-W."/>
            <person name="Ibrahimi A."/>
            <person name="Sbabou L."/>
            <person name="Aurag J."/>
        </authorList>
    </citation>
    <scope>NUCLEOTIDE SEQUENCE</scope>
    <source>
        <strain evidence="2">LMR678</strain>
    </source>
</reference>
<dbReference type="InterPro" id="IPR041183">
    <property type="entry name" value="Cyclophilin-like"/>
</dbReference>
<evidence type="ECO:0000313" key="2">
    <source>
        <dbReference type="EMBL" id="MCZ4094059.1"/>
    </source>
</evidence>
<sequence>MSRRRYTTTRRPATSPRCCRSISRSRISNNEKIAYLPRKLNEEARGPFADAAPGDLCYYIPWGNLAFFHGNYSSSSDLIRLGRLDGGVEPLLTRGEFPLRIEYLT</sequence>